<dbReference type="Proteomes" id="UP000758603">
    <property type="component" value="Unassembled WGS sequence"/>
</dbReference>
<dbReference type="SMART" id="SM00398">
    <property type="entry name" value="HMG"/>
    <property type="match status" value="1"/>
</dbReference>
<name>A0A9P8ZW71_9PEZI</name>
<dbReference type="EMBL" id="JAGPXC010000006">
    <property type="protein sequence ID" value="KAH6651812.1"/>
    <property type="molecule type" value="Genomic_DNA"/>
</dbReference>
<evidence type="ECO:0000256" key="1">
    <source>
        <dbReference type="ARBA" id="ARBA00023015"/>
    </source>
</evidence>
<protein>
    <submittedName>
        <fullName evidence="7">High mobility group box domain-containing protein</fullName>
    </submittedName>
</protein>
<sequence length="84" mass="9840">RSGAPRPQNAFILYRSAMCKEVKAKNPGVENKELSKLLGTMWRELPAPEKLVWKRRQEQARKEHETLYPGYKYEPKPASEKKKN</sequence>
<evidence type="ECO:0000313" key="8">
    <source>
        <dbReference type="Proteomes" id="UP000758603"/>
    </source>
</evidence>
<dbReference type="AlphaFoldDB" id="A0A9P8ZW71"/>
<dbReference type="SUPFAM" id="SSF47095">
    <property type="entry name" value="HMG-box"/>
    <property type="match status" value="1"/>
</dbReference>
<dbReference type="GO" id="GO:0030154">
    <property type="term" value="P:cell differentiation"/>
    <property type="evidence" value="ECO:0007669"/>
    <property type="project" value="TreeGrafter"/>
</dbReference>
<dbReference type="Pfam" id="PF00505">
    <property type="entry name" value="HMG_box"/>
    <property type="match status" value="1"/>
</dbReference>
<dbReference type="GeneID" id="70125842"/>
<keyword evidence="4" id="KW-0539">Nucleus</keyword>
<organism evidence="7 8">
    <name type="scientific">Truncatella angustata</name>
    <dbReference type="NCBI Taxonomy" id="152316"/>
    <lineage>
        <taxon>Eukaryota</taxon>
        <taxon>Fungi</taxon>
        <taxon>Dikarya</taxon>
        <taxon>Ascomycota</taxon>
        <taxon>Pezizomycotina</taxon>
        <taxon>Sordariomycetes</taxon>
        <taxon>Xylariomycetidae</taxon>
        <taxon>Amphisphaeriales</taxon>
        <taxon>Sporocadaceae</taxon>
        <taxon>Truncatella</taxon>
    </lineage>
</organism>
<comment type="caution">
    <text evidence="7">The sequence shown here is derived from an EMBL/GenBank/DDBJ whole genome shotgun (WGS) entry which is preliminary data.</text>
</comment>
<dbReference type="GO" id="GO:0005634">
    <property type="term" value="C:nucleus"/>
    <property type="evidence" value="ECO:0007669"/>
    <property type="project" value="UniProtKB-UniRule"/>
</dbReference>
<keyword evidence="8" id="KW-1185">Reference proteome</keyword>
<accession>A0A9P8ZW71</accession>
<dbReference type="PANTHER" id="PTHR10270">
    <property type="entry name" value="SOX TRANSCRIPTION FACTOR"/>
    <property type="match status" value="1"/>
</dbReference>
<evidence type="ECO:0000313" key="7">
    <source>
        <dbReference type="EMBL" id="KAH6651812.1"/>
    </source>
</evidence>
<feature type="DNA-binding region" description="HMG box" evidence="4">
    <location>
        <begin position="4"/>
        <end position="72"/>
    </location>
</feature>
<feature type="non-terminal residue" evidence="7">
    <location>
        <position position="1"/>
    </location>
</feature>
<reference evidence="7" key="1">
    <citation type="journal article" date="2021" name="Nat. Commun.">
        <title>Genetic determinants of endophytism in the Arabidopsis root mycobiome.</title>
        <authorList>
            <person name="Mesny F."/>
            <person name="Miyauchi S."/>
            <person name="Thiergart T."/>
            <person name="Pickel B."/>
            <person name="Atanasova L."/>
            <person name="Karlsson M."/>
            <person name="Huettel B."/>
            <person name="Barry K.W."/>
            <person name="Haridas S."/>
            <person name="Chen C."/>
            <person name="Bauer D."/>
            <person name="Andreopoulos W."/>
            <person name="Pangilinan J."/>
            <person name="LaButti K."/>
            <person name="Riley R."/>
            <person name="Lipzen A."/>
            <person name="Clum A."/>
            <person name="Drula E."/>
            <person name="Henrissat B."/>
            <person name="Kohler A."/>
            <person name="Grigoriev I.V."/>
            <person name="Martin F.M."/>
            <person name="Hacquard S."/>
        </authorList>
    </citation>
    <scope>NUCLEOTIDE SEQUENCE</scope>
    <source>
        <strain evidence="7">MPI-SDFR-AT-0073</strain>
    </source>
</reference>
<feature type="non-terminal residue" evidence="7">
    <location>
        <position position="84"/>
    </location>
</feature>
<dbReference type="InterPro" id="IPR050140">
    <property type="entry name" value="SRY-related_HMG-box_TF-like"/>
</dbReference>
<dbReference type="OrthoDB" id="4779833at2759"/>
<evidence type="ECO:0000259" key="6">
    <source>
        <dbReference type="PROSITE" id="PS50118"/>
    </source>
</evidence>
<dbReference type="Gene3D" id="1.10.30.10">
    <property type="entry name" value="High mobility group box domain"/>
    <property type="match status" value="1"/>
</dbReference>
<dbReference type="InterPro" id="IPR009071">
    <property type="entry name" value="HMG_box_dom"/>
</dbReference>
<evidence type="ECO:0000256" key="4">
    <source>
        <dbReference type="PROSITE-ProRule" id="PRU00267"/>
    </source>
</evidence>
<evidence type="ECO:0000256" key="5">
    <source>
        <dbReference type="SAM" id="MobiDB-lite"/>
    </source>
</evidence>
<evidence type="ECO:0000256" key="3">
    <source>
        <dbReference type="ARBA" id="ARBA00023163"/>
    </source>
</evidence>
<feature type="compositionally biased region" description="Basic and acidic residues" evidence="5">
    <location>
        <begin position="73"/>
        <end position="84"/>
    </location>
</feature>
<dbReference type="PROSITE" id="PS50118">
    <property type="entry name" value="HMG_BOX_2"/>
    <property type="match status" value="1"/>
</dbReference>
<feature type="compositionally biased region" description="Basic and acidic residues" evidence="5">
    <location>
        <begin position="56"/>
        <end position="66"/>
    </location>
</feature>
<dbReference type="PANTHER" id="PTHR10270:SF161">
    <property type="entry name" value="SEX-DETERMINING REGION Y PROTEIN"/>
    <property type="match status" value="1"/>
</dbReference>
<evidence type="ECO:0000256" key="2">
    <source>
        <dbReference type="ARBA" id="ARBA00023125"/>
    </source>
</evidence>
<feature type="region of interest" description="Disordered" evidence="5">
    <location>
        <begin position="56"/>
        <end position="84"/>
    </location>
</feature>
<proteinExistence type="predicted"/>
<feature type="domain" description="HMG box" evidence="6">
    <location>
        <begin position="4"/>
        <end position="72"/>
    </location>
</feature>
<dbReference type="GO" id="GO:0001228">
    <property type="term" value="F:DNA-binding transcription activator activity, RNA polymerase II-specific"/>
    <property type="evidence" value="ECO:0007669"/>
    <property type="project" value="TreeGrafter"/>
</dbReference>
<dbReference type="FunFam" id="1.10.30.10:FF:000041">
    <property type="entry name" value="HMG box family protein"/>
    <property type="match status" value="1"/>
</dbReference>
<dbReference type="GO" id="GO:0000978">
    <property type="term" value="F:RNA polymerase II cis-regulatory region sequence-specific DNA binding"/>
    <property type="evidence" value="ECO:0007669"/>
    <property type="project" value="TreeGrafter"/>
</dbReference>
<keyword evidence="3" id="KW-0804">Transcription</keyword>
<keyword evidence="2 4" id="KW-0238">DNA-binding</keyword>
<dbReference type="InterPro" id="IPR036910">
    <property type="entry name" value="HMG_box_dom_sf"/>
</dbReference>
<gene>
    <name evidence="7" type="ORF">BKA67DRAFT_488445</name>
</gene>
<dbReference type="RefSeq" id="XP_045956090.1">
    <property type="nucleotide sequence ID" value="XM_046096950.1"/>
</dbReference>
<dbReference type="CDD" id="cd01389">
    <property type="entry name" value="HMG-box_ROX1-like"/>
    <property type="match status" value="1"/>
</dbReference>
<keyword evidence="1" id="KW-0805">Transcription regulation</keyword>